<sequence>MDDQVRVNAEEKKQILRDHDFSPPKLLGVHISGSRQFQFAVLSTGCVACAVMFSAFQESVYRVPGFHFSGWMTFLTYCVFVCCGSLERFLAGDTSRKVPLKDYAIVAFTGMCGVYLTNWALQYLNYTVRVVFKSSKVIPVMLFGTLIQGRRARHGHFRVHDGRGERHAQLQPGRHRPHQCGPRLRRDYLQPRGARFFRRTGASQAEVMTFMSTFGSLYTFIALFVTGEAWEAVPHSVAHPQVVLLITVFSLTAYMSVTFVLLLIKHFNATTAEIVKSMRKVLQVLVSFVVFPKPFDWKYVFGPGRPGSPASIESGRQ</sequence>
<dbReference type="GO" id="GO:0000139">
    <property type="term" value="C:Golgi membrane"/>
    <property type="evidence" value="ECO:0007669"/>
    <property type="project" value="TreeGrafter"/>
</dbReference>
<dbReference type="InterPro" id="IPR013657">
    <property type="entry name" value="SCL35B1-4/HUT1"/>
</dbReference>
<dbReference type="PANTHER" id="PTHR10778">
    <property type="entry name" value="SOLUTE CARRIER FAMILY 35 MEMBER B"/>
    <property type="match status" value="1"/>
</dbReference>
<keyword evidence="4 7" id="KW-0812">Transmembrane</keyword>
<feature type="transmembrane region" description="Helical" evidence="7">
    <location>
        <begin position="68"/>
        <end position="91"/>
    </location>
</feature>
<keyword evidence="3" id="KW-0813">Transport</keyword>
<feature type="transmembrane region" description="Helical" evidence="7">
    <location>
        <begin position="37"/>
        <end position="56"/>
    </location>
</feature>
<evidence type="ECO:0000256" key="6">
    <source>
        <dbReference type="ARBA" id="ARBA00023136"/>
    </source>
</evidence>
<comment type="similarity">
    <text evidence="2">Belongs to the nucleotide-sugar transporter family. UDP-galactose:UMP antiporter (TC 2.A.7.11) subfamily.</text>
</comment>
<comment type="subcellular location">
    <subcellularLocation>
        <location evidence="1">Membrane</location>
        <topology evidence="1">Multi-pass membrane protein</topology>
    </subcellularLocation>
</comment>
<dbReference type="Pfam" id="PF08449">
    <property type="entry name" value="UAA"/>
    <property type="match status" value="2"/>
</dbReference>
<protein>
    <submittedName>
        <fullName evidence="8">Drug metabolite transporter superfamily</fullName>
    </submittedName>
</protein>
<evidence type="ECO:0000256" key="3">
    <source>
        <dbReference type="ARBA" id="ARBA00022448"/>
    </source>
</evidence>
<evidence type="ECO:0000256" key="1">
    <source>
        <dbReference type="ARBA" id="ARBA00004141"/>
    </source>
</evidence>
<gene>
    <name evidence="8" type="ORF">TSPGSL018_21508</name>
</gene>
<dbReference type="GO" id="GO:0046964">
    <property type="term" value="F:3'-phosphoadenosine 5'-phosphosulfate transmembrane transporter activity"/>
    <property type="evidence" value="ECO:0007669"/>
    <property type="project" value="TreeGrafter"/>
</dbReference>
<evidence type="ECO:0000256" key="4">
    <source>
        <dbReference type="ARBA" id="ARBA00022692"/>
    </source>
</evidence>
<dbReference type="EMBL" id="GBEZ01023822">
    <property type="protein sequence ID" value="JAC63097.1"/>
    <property type="molecule type" value="Transcribed_RNA"/>
</dbReference>
<evidence type="ECO:0000256" key="7">
    <source>
        <dbReference type="SAM" id="Phobius"/>
    </source>
</evidence>
<evidence type="ECO:0000256" key="2">
    <source>
        <dbReference type="ARBA" id="ARBA00008349"/>
    </source>
</evidence>
<dbReference type="PANTHER" id="PTHR10778:SF8">
    <property type="entry name" value="ADENOSINE 3'-PHOSPHO 5'-PHOSPHOSULFATE TRANSPORTER 2"/>
    <property type="match status" value="1"/>
</dbReference>
<organism evidence="8">
    <name type="scientific">Tetraselmis sp. GSL018</name>
    <dbReference type="NCBI Taxonomy" id="582737"/>
    <lineage>
        <taxon>Eukaryota</taxon>
        <taxon>Viridiplantae</taxon>
        <taxon>Chlorophyta</taxon>
        <taxon>core chlorophytes</taxon>
        <taxon>Chlorodendrophyceae</taxon>
        <taxon>Chlorodendrales</taxon>
        <taxon>Chlorodendraceae</taxon>
        <taxon>Tetraselmis</taxon>
    </lineage>
</organism>
<reference evidence="8" key="1">
    <citation type="submission" date="2014-05" db="EMBL/GenBank/DDBJ databases">
        <title>The transcriptome of the halophilic microalga Tetraselmis sp. GSL018 isolated from the Great Salt Lake, Utah.</title>
        <authorList>
            <person name="Jinkerson R.E."/>
            <person name="D'Adamo S."/>
            <person name="Posewitz M.C."/>
        </authorList>
    </citation>
    <scope>NUCLEOTIDE SEQUENCE</scope>
    <source>
        <strain evidence="8">GSL018</strain>
    </source>
</reference>
<evidence type="ECO:0000313" key="8">
    <source>
        <dbReference type="EMBL" id="JAC63097.1"/>
    </source>
</evidence>
<feature type="transmembrane region" description="Helical" evidence="7">
    <location>
        <begin position="103"/>
        <end position="124"/>
    </location>
</feature>
<keyword evidence="6 7" id="KW-0472">Membrane</keyword>
<proteinExistence type="inferred from homology"/>
<accession>A0A061QR20</accession>
<keyword evidence="5 7" id="KW-1133">Transmembrane helix</keyword>
<feature type="transmembrane region" description="Helical" evidence="7">
    <location>
        <begin position="242"/>
        <end position="264"/>
    </location>
</feature>
<feature type="transmembrane region" description="Helical" evidence="7">
    <location>
        <begin position="207"/>
        <end position="230"/>
    </location>
</feature>
<dbReference type="GO" id="GO:0005789">
    <property type="term" value="C:endoplasmic reticulum membrane"/>
    <property type="evidence" value="ECO:0007669"/>
    <property type="project" value="TreeGrafter"/>
</dbReference>
<evidence type="ECO:0000256" key="5">
    <source>
        <dbReference type="ARBA" id="ARBA00022989"/>
    </source>
</evidence>
<name>A0A061QR20_9CHLO</name>
<dbReference type="AlphaFoldDB" id="A0A061QR20"/>